<feature type="non-terminal residue" evidence="1">
    <location>
        <position position="1"/>
    </location>
</feature>
<proteinExistence type="predicted"/>
<keyword evidence="2" id="KW-1185">Reference proteome</keyword>
<evidence type="ECO:0000313" key="1">
    <source>
        <dbReference type="EMBL" id="OLP72082.1"/>
    </source>
</evidence>
<accession>A0A1Q9BQ05</accession>
<gene>
    <name evidence="1" type="ORF">AK812_SmicGene48298</name>
</gene>
<sequence length="33" mass="3696">CSSSREEPSRDGGLPWICCPRLCADECGRSLRR</sequence>
<feature type="non-terminal residue" evidence="1">
    <location>
        <position position="33"/>
    </location>
</feature>
<reference evidence="1 2" key="1">
    <citation type="submission" date="2016-02" db="EMBL/GenBank/DDBJ databases">
        <title>Genome analysis of coral dinoflagellate symbionts highlights evolutionary adaptations to a symbiotic lifestyle.</title>
        <authorList>
            <person name="Aranda M."/>
            <person name="Li Y."/>
            <person name="Liew Y.J."/>
            <person name="Baumgarten S."/>
            <person name="Simakov O."/>
            <person name="Wilson M."/>
            <person name="Piel J."/>
            <person name="Ashoor H."/>
            <person name="Bougouffa S."/>
            <person name="Bajic V.B."/>
            <person name="Ryu T."/>
            <person name="Ravasi T."/>
            <person name="Bayer T."/>
            <person name="Micklem G."/>
            <person name="Kim H."/>
            <person name="Bhak J."/>
            <person name="Lajeunesse T.C."/>
            <person name="Voolstra C.R."/>
        </authorList>
    </citation>
    <scope>NUCLEOTIDE SEQUENCE [LARGE SCALE GENOMIC DNA]</scope>
    <source>
        <strain evidence="1 2">CCMP2467</strain>
    </source>
</reference>
<protein>
    <submittedName>
        <fullName evidence="1">Uncharacterized protein</fullName>
    </submittedName>
</protein>
<dbReference type="EMBL" id="LSRX01007543">
    <property type="protein sequence ID" value="OLP72082.1"/>
    <property type="molecule type" value="Genomic_DNA"/>
</dbReference>
<comment type="caution">
    <text evidence="1">The sequence shown here is derived from an EMBL/GenBank/DDBJ whole genome shotgun (WGS) entry which is preliminary data.</text>
</comment>
<dbReference type="AlphaFoldDB" id="A0A1Q9BQ05"/>
<name>A0A1Q9BQ05_SYMMI</name>
<organism evidence="1 2">
    <name type="scientific">Symbiodinium microadriaticum</name>
    <name type="common">Dinoflagellate</name>
    <name type="synonym">Zooxanthella microadriatica</name>
    <dbReference type="NCBI Taxonomy" id="2951"/>
    <lineage>
        <taxon>Eukaryota</taxon>
        <taxon>Sar</taxon>
        <taxon>Alveolata</taxon>
        <taxon>Dinophyceae</taxon>
        <taxon>Suessiales</taxon>
        <taxon>Symbiodiniaceae</taxon>
        <taxon>Symbiodinium</taxon>
    </lineage>
</organism>
<dbReference type="Proteomes" id="UP000186817">
    <property type="component" value="Unassembled WGS sequence"/>
</dbReference>
<evidence type="ECO:0000313" key="2">
    <source>
        <dbReference type="Proteomes" id="UP000186817"/>
    </source>
</evidence>